<keyword evidence="12" id="KW-1185">Reference proteome</keyword>
<feature type="repeat" description="WD" evidence="6">
    <location>
        <begin position="75"/>
        <end position="109"/>
    </location>
</feature>
<dbReference type="InterPro" id="IPR015505">
    <property type="entry name" value="Coronin"/>
</dbReference>
<feature type="domain" description="DUF1899" evidence="10">
    <location>
        <begin position="2"/>
        <end position="66"/>
    </location>
</feature>
<dbReference type="SMART" id="SM01167">
    <property type="entry name" value="DUF1900"/>
    <property type="match status" value="1"/>
</dbReference>
<evidence type="ECO:0000256" key="2">
    <source>
        <dbReference type="ARBA" id="ARBA00022574"/>
    </source>
</evidence>
<dbReference type="Pfam" id="PF16300">
    <property type="entry name" value="WD40_4"/>
    <property type="match status" value="1"/>
</dbReference>
<evidence type="ECO:0000256" key="8">
    <source>
        <dbReference type="SAM" id="Coils"/>
    </source>
</evidence>
<dbReference type="SUPFAM" id="SSF57997">
    <property type="entry name" value="Tropomyosin"/>
    <property type="match status" value="1"/>
</dbReference>
<dbReference type="EMBL" id="JANBPU010000037">
    <property type="protein sequence ID" value="KAJ1918818.1"/>
    <property type="molecule type" value="Genomic_DNA"/>
</dbReference>
<evidence type="ECO:0000256" key="9">
    <source>
        <dbReference type="SAM" id="MobiDB-lite"/>
    </source>
</evidence>
<keyword evidence="2 6" id="KW-0853">WD repeat</keyword>
<dbReference type="SMART" id="SM00320">
    <property type="entry name" value="WD40"/>
    <property type="match status" value="5"/>
</dbReference>
<reference evidence="11" key="1">
    <citation type="submission" date="2022-07" db="EMBL/GenBank/DDBJ databases">
        <title>Phylogenomic reconstructions and comparative analyses of Kickxellomycotina fungi.</title>
        <authorList>
            <person name="Reynolds N.K."/>
            <person name="Stajich J.E."/>
            <person name="Barry K."/>
            <person name="Grigoriev I.V."/>
            <person name="Crous P."/>
            <person name="Smith M.E."/>
        </authorList>
    </citation>
    <scope>NUCLEOTIDE SEQUENCE</scope>
    <source>
        <strain evidence="11">NBRC 100468</strain>
    </source>
</reference>
<evidence type="ECO:0000256" key="1">
    <source>
        <dbReference type="ARBA" id="ARBA00009482"/>
    </source>
</evidence>
<dbReference type="InterPro" id="IPR015048">
    <property type="entry name" value="DUF1899"/>
</dbReference>
<name>A0A9W8DUH2_9FUNG</name>
<dbReference type="GO" id="GO:0051015">
    <property type="term" value="F:actin filament binding"/>
    <property type="evidence" value="ECO:0007669"/>
    <property type="project" value="TreeGrafter"/>
</dbReference>
<feature type="region of interest" description="Disordered" evidence="9">
    <location>
        <begin position="410"/>
        <end position="454"/>
    </location>
</feature>
<dbReference type="Gene3D" id="2.130.10.10">
    <property type="entry name" value="YVTN repeat-like/Quinoprotein amine dehydrogenase"/>
    <property type="match status" value="1"/>
</dbReference>
<dbReference type="Pfam" id="PF08953">
    <property type="entry name" value="DUF1899"/>
    <property type="match status" value="1"/>
</dbReference>
<dbReference type="InterPro" id="IPR036322">
    <property type="entry name" value="WD40_repeat_dom_sf"/>
</dbReference>
<dbReference type="Proteomes" id="UP001150538">
    <property type="component" value="Unassembled WGS sequence"/>
</dbReference>
<dbReference type="PROSITE" id="PS00678">
    <property type="entry name" value="WD_REPEATS_1"/>
    <property type="match status" value="1"/>
</dbReference>
<dbReference type="SUPFAM" id="SSF50978">
    <property type="entry name" value="WD40 repeat-like"/>
    <property type="match status" value="1"/>
</dbReference>
<gene>
    <name evidence="11" type="primary">CRN1</name>
    <name evidence="11" type="ORF">H4219_002357</name>
</gene>
<dbReference type="OrthoDB" id="1850764at2759"/>
<dbReference type="SMART" id="SM01166">
    <property type="entry name" value="DUF1899"/>
    <property type="match status" value="1"/>
</dbReference>
<protein>
    <recommendedName>
        <fullName evidence="7">Coronin</fullName>
    </recommendedName>
</protein>
<keyword evidence="4 8" id="KW-0175">Coiled coil</keyword>
<dbReference type="InterPro" id="IPR015943">
    <property type="entry name" value="WD40/YVTN_repeat-like_dom_sf"/>
</dbReference>
<feature type="compositionally biased region" description="Low complexity" evidence="9">
    <location>
        <begin position="417"/>
        <end position="442"/>
    </location>
</feature>
<keyword evidence="3 7" id="KW-0677">Repeat</keyword>
<evidence type="ECO:0000313" key="12">
    <source>
        <dbReference type="Proteomes" id="UP001150538"/>
    </source>
</evidence>
<feature type="repeat" description="WD" evidence="6">
    <location>
        <begin position="130"/>
        <end position="172"/>
    </location>
</feature>
<accession>A0A9W8DUH2</accession>
<dbReference type="Pfam" id="PF00400">
    <property type="entry name" value="WD40"/>
    <property type="match status" value="3"/>
</dbReference>
<dbReference type="PROSITE" id="PS50294">
    <property type="entry name" value="WD_REPEATS_REGION"/>
    <property type="match status" value="1"/>
</dbReference>
<dbReference type="InterPro" id="IPR001680">
    <property type="entry name" value="WD40_rpt"/>
</dbReference>
<proteinExistence type="inferred from homology"/>
<dbReference type="InterPro" id="IPR019775">
    <property type="entry name" value="WD40_repeat_CS"/>
</dbReference>
<evidence type="ECO:0000259" key="10">
    <source>
        <dbReference type="SMART" id="SM01166"/>
    </source>
</evidence>
<keyword evidence="5" id="KW-0009">Actin-binding</keyword>
<evidence type="ECO:0000256" key="4">
    <source>
        <dbReference type="ARBA" id="ARBA00023054"/>
    </source>
</evidence>
<dbReference type="PANTHER" id="PTHR10856">
    <property type="entry name" value="CORONIN"/>
    <property type="match status" value="1"/>
</dbReference>
<comment type="caution">
    <text evidence="11">The sequence shown here is derived from an EMBL/GenBank/DDBJ whole genome shotgun (WGS) entry which is preliminary data.</text>
</comment>
<dbReference type="PROSITE" id="PS50082">
    <property type="entry name" value="WD_REPEATS_2"/>
    <property type="match status" value="2"/>
</dbReference>
<comment type="similarity">
    <text evidence="1 7">Belongs to the WD repeat coronin family.</text>
</comment>
<evidence type="ECO:0000256" key="5">
    <source>
        <dbReference type="ARBA" id="ARBA00023203"/>
    </source>
</evidence>
<evidence type="ECO:0000313" key="11">
    <source>
        <dbReference type="EMBL" id="KAJ1918818.1"/>
    </source>
</evidence>
<dbReference type="AlphaFoldDB" id="A0A9W8DUH2"/>
<dbReference type="PANTHER" id="PTHR10856:SF0">
    <property type="entry name" value="CORONIN"/>
    <property type="match status" value="1"/>
</dbReference>
<dbReference type="FunFam" id="2.130.10.10:FF:000502">
    <property type="entry name" value="Coronin"/>
    <property type="match status" value="1"/>
</dbReference>
<feature type="coiled-coil region" evidence="8">
    <location>
        <begin position="461"/>
        <end position="575"/>
    </location>
</feature>
<evidence type="ECO:0000256" key="3">
    <source>
        <dbReference type="ARBA" id="ARBA00022737"/>
    </source>
</evidence>
<organism evidence="11 12">
    <name type="scientific">Mycoemilia scoparia</name>
    <dbReference type="NCBI Taxonomy" id="417184"/>
    <lineage>
        <taxon>Eukaryota</taxon>
        <taxon>Fungi</taxon>
        <taxon>Fungi incertae sedis</taxon>
        <taxon>Zoopagomycota</taxon>
        <taxon>Kickxellomycotina</taxon>
        <taxon>Kickxellomycetes</taxon>
        <taxon>Kickxellales</taxon>
        <taxon>Kickxellaceae</taxon>
        <taxon>Mycoemilia</taxon>
    </lineage>
</organism>
<sequence>MNFVRPSKYRHVYGTPAKRDAIYENLRITTSATDSNYVSLNPLFMAVNWNTGGGGGFTVIPLPQTGKLSTEFPVFTGHGGPVIDTQFSPFDDHIVASGAEDSKIMTWRVPDNLADEDQAGKVHDTPLLTLDRHGRKVAHVRFNPIAENVLASSSHDQTIKLWDINYGAERETLRGFKDVIQSIDWSWDGSLVVATCRDKRIRTLDPRSGKIAQEGPCHQGIKGSRVVWMGDADRVATTGFSRTSEREIFLWDTKDLSKPLKTVFVDTSAGLLMPTYDPGCKVLYVGGKGDGNIRYYEYADDDLYFLSEYQSIDPQRGLGAMPKYGVNVAKCEVARFYKVTNTYIEPISFRVPRKSDAFQSDIFPDTQAPKPALTSEEYFNGVTRPPIMMSMEELYNNGYSSVSNTFSTPVKSADNTPTPDISPAAPAAPSAGAAVVSASTGSQNNATPTPPTADSKAIQHLEELNGKYEELSKQFAAVNKEKDSLEKQLEDTAINVKSLENKLADEKLEHNKTKDEIQSLKLLLETKEKDYDALNRQLEVAKSTCNDAKQEAERSQALEKRVKDLEFDLSKASKAAKDLVEAVEKSFGTTN</sequence>
<evidence type="ECO:0000256" key="6">
    <source>
        <dbReference type="PROSITE-ProRule" id="PRU00221"/>
    </source>
</evidence>
<dbReference type="GO" id="GO:0007015">
    <property type="term" value="P:actin filament organization"/>
    <property type="evidence" value="ECO:0007669"/>
    <property type="project" value="TreeGrafter"/>
</dbReference>
<evidence type="ECO:0000256" key="7">
    <source>
        <dbReference type="RuleBase" id="RU280818"/>
    </source>
</evidence>